<accession>A0A098LG86</accession>
<dbReference type="AlphaFoldDB" id="A0A098LG86"/>
<dbReference type="STRING" id="153721.MYP_2703"/>
<dbReference type="EMBL" id="BBLT01000005">
    <property type="protein sequence ID" value="GAL85474.1"/>
    <property type="molecule type" value="Genomic_DNA"/>
</dbReference>
<keyword evidence="1" id="KW-0812">Transmembrane</keyword>
<dbReference type="Proteomes" id="UP000030185">
    <property type="component" value="Unassembled WGS sequence"/>
</dbReference>
<dbReference type="OrthoDB" id="610933at2"/>
<keyword evidence="1" id="KW-0472">Membrane</keyword>
<sequence length="716" mass="80729">MSDQLNKQGKAVKFFKALGIMVSGLVIFWSLIYLIVNIFITPIVKKKIIDSVHQSSGGLYLLEFDMFNLMPLEGNAQIGNVHIFQDTMILRKIRLENPQGNHSAVEVRAEKITVKNVKWLTYILDRALKVDGIEIQDPNFSFKGNIPVDTIEVARYSFLDVVPGIVASFAGSLNIDELKINRGALAVDLKGKGGTTKQNADSIFLDMHDIRIDTGASRNALFTTKVKFNIGNYKLVQSDSLFEISVKQFHGSYEDSLLGMYGVDVTPLKESNKERYKAKVKFIKAYKIDFPLFFKENKIEIGQLFFQTPDIDFTSTITGNSSSVSIGDMLTKFLPYISNSLSIKSFGLKEGKVSLKVYTSKGLVEQAAEDILMLAKDIAISTETIKTSNYWGEVDFGVKNFLIRALPQHVELKVKNLKAYTGDGKIYLNGCSVSHMNKKSEESITFDNNIEKIEGVSVNFHRLIAGTALEMQLLKVSGMKLKIYNNENIKNSQSKMRKMPNELLKELGLSLNINEFELINSDIIFEIFDEKNKRQGQLTFNKIQLKIKNLSNLNRDPSGSVFNIQSTIMNQGVMDIVIRYPLYRKSFDFALKGKLATIDVTKFNSITKFSDIELRSGTVSVPSINMEVQSGNAKGTFALVYQDLKVKIINSSGRKKRLKSKIANIAIKNNENKIVHFSYKRQETDGFVTFVWRAVSSELEKAIVKDVFKPFIRNEK</sequence>
<evidence type="ECO:0000313" key="2">
    <source>
        <dbReference type="EMBL" id="GAL85474.1"/>
    </source>
</evidence>
<reference evidence="2 3" key="1">
    <citation type="submission" date="2014-09" db="EMBL/GenBank/DDBJ databases">
        <title>Sporocytophaga myxococcoides PG-01 genome sequencing.</title>
        <authorList>
            <person name="Liu L."/>
            <person name="Gao P.J."/>
            <person name="Chen G.J."/>
            <person name="Wang L.S."/>
        </authorList>
    </citation>
    <scope>NUCLEOTIDE SEQUENCE [LARGE SCALE GENOMIC DNA]</scope>
    <source>
        <strain evidence="2 3">PG-01</strain>
    </source>
</reference>
<keyword evidence="3" id="KW-1185">Reference proteome</keyword>
<gene>
    <name evidence="2" type="ORF">MYP_2703</name>
</gene>
<protein>
    <recommendedName>
        <fullName evidence="4">AsmA-like C-terminal domain-containing protein</fullName>
    </recommendedName>
</protein>
<dbReference type="RefSeq" id="WP_045464194.1">
    <property type="nucleotide sequence ID" value="NZ_BBLT01000005.1"/>
</dbReference>
<evidence type="ECO:0000256" key="1">
    <source>
        <dbReference type="SAM" id="Phobius"/>
    </source>
</evidence>
<comment type="caution">
    <text evidence="2">The sequence shown here is derived from an EMBL/GenBank/DDBJ whole genome shotgun (WGS) entry which is preliminary data.</text>
</comment>
<proteinExistence type="predicted"/>
<evidence type="ECO:0000313" key="3">
    <source>
        <dbReference type="Proteomes" id="UP000030185"/>
    </source>
</evidence>
<evidence type="ECO:0008006" key="4">
    <source>
        <dbReference type="Google" id="ProtNLM"/>
    </source>
</evidence>
<feature type="transmembrane region" description="Helical" evidence="1">
    <location>
        <begin position="20"/>
        <end position="40"/>
    </location>
</feature>
<keyword evidence="1" id="KW-1133">Transmembrane helix</keyword>
<organism evidence="2 3">
    <name type="scientific">Sporocytophaga myxococcoides</name>
    <dbReference type="NCBI Taxonomy" id="153721"/>
    <lineage>
        <taxon>Bacteria</taxon>
        <taxon>Pseudomonadati</taxon>
        <taxon>Bacteroidota</taxon>
        <taxon>Cytophagia</taxon>
        <taxon>Cytophagales</taxon>
        <taxon>Cytophagaceae</taxon>
        <taxon>Sporocytophaga</taxon>
    </lineage>
</organism>
<name>A0A098LG86_9BACT</name>